<dbReference type="InterPro" id="IPR004101">
    <property type="entry name" value="Mur_ligase_C"/>
</dbReference>
<evidence type="ECO:0000256" key="3">
    <source>
        <dbReference type="ARBA" id="ARBA00013025"/>
    </source>
</evidence>
<keyword evidence="7 11" id="KW-0067">ATP-binding</keyword>
<comment type="catalytic activity">
    <reaction evidence="10">
        <text>(6S)-5,6,7,8-tetrahydrofolyl-(gamma-L-Glu)(n) + L-glutamate + ATP = (6S)-5,6,7,8-tetrahydrofolyl-(gamma-L-Glu)(n+1) + ADP + phosphate + H(+)</text>
        <dbReference type="Rhea" id="RHEA:10580"/>
        <dbReference type="Rhea" id="RHEA-COMP:14738"/>
        <dbReference type="Rhea" id="RHEA-COMP:14740"/>
        <dbReference type="ChEBI" id="CHEBI:15378"/>
        <dbReference type="ChEBI" id="CHEBI:29985"/>
        <dbReference type="ChEBI" id="CHEBI:30616"/>
        <dbReference type="ChEBI" id="CHEBI:43474"/>
        <dbReference type="ChEBI" id="CHEBI:141005"/>
        <dbReference type="ChEBI" id="CHEBI:456216"/>
        <dbReference type="EC" id="6.3.2.17"/>
    </reaction>
</comment>
<evidence type="ECO:0000256" key="8">
    <source>
        <dbReference type="ARBA" id="ARBA00022842"/>
    </source>
</evidence>
<keyword evidence="6 11" id="KW-0547">Nucleotide-binding</keyword>
<comment type="cofactor">
    <cofactor evidence="1">
        <name>Mg(2+)</name>
        <dbReference type="ChEBI" id="CHEBI:18420"/>
    </cofactor>
</comment>
<gene>
    <name evidence="14" type="ORF">SAMN05216243_3049</name>
</gene>
<organism evidence="14 15">
    <name type="scientific">Sediminibacillus albus</name>
    <dbReference type="NCBI Taxonomy" id="407036"/>
    <lineage>
        <taxon>Bacteria</taxon>
        <taxon>Bacillati</taxon>
        <taxon>Bacillota</taxon>
        <taxon>Bacilli</taxon>
        <taxon>Bacillales</taxon>
        <taxon>Bacillaceae</taxon>
        <taxon>Sediminibacillus</taxon>
    </lineage>
</organism>
<name>A0A1G9BNS4_9BACI</name>
<evidence type="ECO:0000256" key="9">
    <source>
        <dbReference type="ARBA" id="ARBA00030592"/>
    </source>
</evidence>
<dbReference type="EMBL" id="FNFL01000006">
    <property type="protein sequence ID" value="SDK41142.1"/>
    <property type="molecule type" value="Genomic_DNA"/>
</dbReference>
<evidence type="ECO:0000313" key="14">
    <source>
        <dbReference type="EMBL" id="SDK41142.1"/>
    </source>
</evidence>
<evidence type="ECO:0000259" key="12">
    <source>
        <dbReference type="Pfam" id="PF02875"/>
    </source>
</evidence>
<dbReference type="GO" id="GO:0046872">
    <property type="term" value="F:metal ion binding"/>
    <property type="evidence" value="ECO:0007669"/>
    <property type="project" value="UniProtKB-KW"/>
</dbReference>
<dbReference type="Gene3D" id="3.90.190.20">
    <property type="entry name" value="Mur ligase, C-terminal domain"/>
    <property type="match status" value="1"/>
</dbReference>
<dbReference type="SUPFAM" id="SSF53623">
    <property type="entry name" value="MurD-like peptide ligases, catalytic domain"/>
    <property type="match status" value="1"/>
</dbReference>
<dbReference type="InterPro" id="IPR013221">
    <property type="entry name" value="Mur_ligase_cen"/>
</dbReference>
<keyword evidence="15" id="KW-1185">Reference proteome</keyword>
<dbReference type="AlphaFoldDB" id="A0A1G9BNS4"/>
<keyword evidence="4 11" id="KW-0436">Ligase</keyword>
<evidence type="ECO:0000256" key="5">
    <source>
        <dbReference type="ARBA" id="ARBA00022723"/>
    </source>
</evidence>
<dbReference type="InterPro" id="IPR001645">
    <property type="entry name" value="Folylpolyglutamate_synth"/>
</dbReference>
<sequence>MFKQVEEVSDFLADRRNIGIRPGLERVYFLLNSLGRPEKQLKAIHVAGTNGKGSTIAYIENMLVQSGWTVGTFTSPSILGLQGEIRIGNKPIDSKKIVDTMNLIFPYISTLDEQHNPPSEFEIKVVAAIYILAQETQISIIETGMGGTEDATNCIDPLVAIITSIGRDHQRFLGDTIAQIASHKAGIIKQGIPVILGRVPGEAEEIILAEAASCRSSVFRYGHDFAVNNKAVSEIKEDFEFVAGNLSLPCAITMKGNHQVDNAALALMAVEYLKEKFPFTWKQALKGLLHTTIAGRFEKVYEQPTVILDAAHNPEGIESFLETVKQYYPNQVKHLVFAAFKDKELTDMLPPLLGTFDRVYMTTFSHERAARLDQLKGMAMPGSAEIVSDWHSLVKSELKEPEGKVVFVTGSLHFIELVRKFFVNRG</sequence>
<dbReference type="GO" id="GO:0005524">
    <property type="term" value="F:ATP binding"/>
    <property type="evidence" value="ECO:0007669"/>
    <property type="project" value="UniProtKB-KW"/>
</dbReference>
<dbReference type="OrthoDB" id="9809356at2"/>
<dbReference type="Pfam" id="PF08245">
    <property type="entry name" value="Mur_ligase_M"/>
    <property type="match status" value="1"/>
</dbReference>
<dbReference type="GO" id="GO:0004326">
    <property type="term" value="F:tetrahydrofolylpolyglutamate synthase activity"/>
    <property type="evidence" value="ECO:0007669"/>
    <property type="project" value="UniProtKB-EC"/>
</dbReference>
<dbReference type="EC" id="6.3.2.17" evidence="3"/>
<dbReference type="InterPro" id="IPR036565">
    <property type="entry name" value="Mur-like_cat_sf"/>
</dbReference>
<dbReference type="PANTHER" id="PTHR11136:SF0">
    <property type="entry name" value="DIHYDROFOLATE SYNTHETASE-RELATED"/>
    <property type="match status" value="1"/>
</dbReference>
<dbReference type="GO" id="GO:0005737">
    <property type="term" value="C:cytoplasm"/>
    <property type="evidence" value="ECO:0007669"/>
    <property type="project" value="TreeGrafter"/>
</dbReference>
<dbReference type="Gene3D" id="3.40.1190.10">
    <property type="entry name" value="Mur-like, catalytic domain"/>
    <property type="match status" value="1"/>
</dbReference>
<feature type="domain" description="Mur ligase C-terminal" evidence="12">
    <location>
        <begin position="295"/>
        <end position="411"/>
    </location>
</feature>
<accession>A0A1G9BNS4</accession>
<evidence type="ECO:0000256" key="4">
    <source>
        <dbReference type="ARBA" id="ARBA00022598"/>
    </source>
</evidence>
<evidence type="ECO:0000256" key="1">
    <source>
        <dbReference type="ARBA" id="ARBA00001946"/>
    </source>
</evidence>
<dbReference type="SUPFAM" id="SSF53244">
    <property type="entry name" value="MurD-like peptide ligases, peptide-binding domain"/>
    <property type="match status" value="1"/>
</dbReference>
<dbReference type="NCBIfam" id="TIGR01499">
    <property type="entry name" value="folC"/>
    <property type="match status" value="1"/>
</dbReference>
<evidence type="ECO:0000259" key="13">
    <source>
        <dbReference type="Pfam" id="PF08245"/>
    </source>
</evidence>
<dbReference type="PROSITE" id="PS01011">
    <property type="entry name" value="FOLYLPOLYGLU_SYNT_1"/>
    <property type="match status" value="1"/>
</dbReference>
<dbReference type="Proteomes" id="UP000198694">
    <property type="component" value="Unassembled WGS sequence"/>
</dbReference>
<feature type="domain" description="Mur ligase central" evidence="13">
    <location>
        <begin position="46"/>
        <end position="269"/>
    </location>
</feature>
<dbReference type="RefSeq" id="WP_093215960.1">
    <property type="nucleotide sequence ID" value="NZ_FNFL01000006.1"/>
</dbReference>
<comment type="similarity">
    <text evidence="2 11">Belongs to the folylpolyglutamate synthase family.</text>
</comment>
<evidence type="ECO:0000313" key="15">
    <source>
        <dbReference type="Proteomes" id="UP000198694"/>
    </source>
</evidence>
<dbReference type="FunFam" id="3.40.1190.10:FF:000011">
    <property type="entry name" value="Folylpolyglutamate synthase/dihydrofolate synthase"/>
    <property type="match status" value="1"/>
</dbReference>
<dbReference type="InterPro" id="IPR018109">
    <property type="entry name" value="Folylpolyglutamate_synth_CS"/>
</dbReference>
<dbReference type="PIRSF" id="PIRSF001563">
    <property type="entry name" value="Folylpolyglu_synth"/>
    <property type="match status" value="1"/>
</dbReference>
<dbReference type="Pfam" id="PF02875">
    <property type="entry name" value="Mur_ligase_C"/>
    <property type="match status" value="1"/>
</dbReference>
<dbReference type="InterPro" id="IPR036615">
    <property type="entry name" value="Mur_ligase_C_dom_sf"/>
</dbReference>
<evidence type="ECO:0000256" key="10">
    <source>
        <dbReference type="ARBA" id="ARBA00047493"/>
    </source>
</evidence>
<keyword evidence="8" id="KW-0460">Magnesium</keyword>
<dbReference type="PANTHER" id="PTHR11136">
    <property type="entry name" value="FOLYLPOLYGLUTAMATE SYNTHASE-RELATED"/>
    <property type="match status" value="1"/>
</dbReference>
<evidence type="ECO:0000256" key="11">
    <source>
        <dbReference type="PIRNR" id="PIRNR001563"/>
    </source>
</evidence>
<evidence type="ECO:0000256" key="7">
    <source>
        <dbReference type="ARBA" id="ARBA00022840"/>
    </source>
</evidence>
<proteinExistence type="inferred from homology"/>
<evidence type="ECO:0000256" key="6">
    <source>
        <dbReference type="ARBA" id="ARBA00022741"/>
    </source>
</evidence>
<evidence type="ECO:0000256" key="2">
    <source>
        <dbReference type="ARBA" id="ARBA00008276"/>
    </source>
</evidence>
<reference evidence="14 15" key="1">
    <citation type="submission" date="2016-10" db="EMBL/GenBank/DDBJ databases">
        <authorList>
            <person name="de Groot N.N."/>
        </authorList>
    </citation>
    <scope>NUCLEOTIDE SEQUENCE [LARGE SCALE GENOMIC DNA]</scope>
    <source>
        <strain evidence="14 15">CGMCC 1.6502</strain>
    </source>
</reference>
<protein>
    <recommendedName>
        <fullName evidence="3">tetrahydrofolate synthase</fullName>
        <ecNumber evidence="3">6.3.2.17</ecNumber>
    </recommendedName>
    <alternativeName>
        <fullName evidence="9">Tetrahydrofolylpolyglutamate synthase</fullName>
    </alternativeName>
</protein>
<keyword evidence="5" id="KW-0479">Metal-binding</keyword>
<dbReference type="STRING" id="407036.SAMN05216243_3049"/>
<dbReference type="GO" id="GO:0008841">
    <property type="term" value="F:dihydrofolate synthase activity"/>
    <property type="evidence" value="ECO:0007669"/>
    <property type="project" value="TreeGrafter"/>
</dbReference>